<evidence type="ECO:0000256" key="7">
    <source>
        <dbReference type="SAM" id="Phobius"/>
    </source>
</evidence>
<comment type="similarity">
    <text evidence="2 6">Belongs to the sodium:solute symporter (SSF) (TC 2.A.21) family.</text>
</comment>
<evidence type="ECO:0000256" key="3">
    <source>
        <dbReference type="ARBA" id="ARBA00022692"/>
    </source>
</evidence>
<dbReference type="Gene3D" id="1.20.1730.10">
    <property type="entry name" value="Sodium/glucose cotransporter"/>
    <property type="match status" value="1"/>
</dbReference>
<gene>
    <name evidence="8" type="ORF">AAT19DRAFT_12541</name>
</gene>
<dbReference type="EMBL" id="LCTV02000002">
    <property type="protein sequence ID" value="PRQ77123.1"/>
    <property type="molecule type" value="Genomic_DNA"/>
</dbReference>
<dbReference type="PANTHER" id="PTHR46154:SF2">
    <property type="entry name" value="SOLUTE SYMPORTER FAMILY TRANSPORTER (AFU_ORTHOLOGUE AFUA_6G03200)"/>
    <property type="match status" value="1"/>
</dbReference>
<evidence type="ECO:0000256" key="6">
    <source>
        <dbReference type="RuleBase" id="RU362091"/>
    </source>
</evidence>
<name>A0A2T0AGJ2_RHOTO</name>
<dbReference type="GO" id="GO:0005886">
    <property type="term" value="C:plasma membrane"/>
    <property type="evidence" value="ECO:0007669"/>
    <property type="project" value="TreeGrafter"/>
</dbReference>
<accession>A0A2T0AGJ2</accession>
<dbReference type="InterPro" id="IPR001734">
    <property type="entry name" value="Na/solute_symporter"/>
</dbReference>
<dbReference type="OrthoDB" id="6132759at2759"/>
<feature type="transmembrane region" description="Helical" evidence="7">
    <location>
        <begin position="65"/>
        <end position="86"/>
    </location>
</feature>
<keyword evidence="4 7" id="KW-1133">Transmembrane helix</keyword>
<dbReference type="GO" id="GO:0015204">
    <property type="term" value="F:urea transmembrane transporter activity"/>
    <property type="evidence" value="ECO:0007669"/>
    <property type="project" value="InterPro"/>
</dbReference>
<evidence type="ECO:0000256" key="4">
    <source>
        <dbReference type="ARBA" id="ARBA00022989"/>
    </source>
</evidence>
<dbReference type="InterPro" id="IPR038377">
    <property type="entry name" value="Na/Glc_symporter_sf"/>
</dbReference>
<dbReference type="Proteomes" id="UP000239560">
    <property type="component" value="Unassembled WGS sequence"/>
</dbReference>
<dbReference type="AlphaFoldDB" id="A0A2T0AGJ2"/>
<comment type="subcellular location">
    <subcellularLocation>
        <location evidence="1">Membrane</location>
        <topology evidence="1">Multi-pass membrane protein</topology>
    </subcellularLocation>
</comment>
<feature type="transmembrane region" description="Helical" evidence="7">
    <location>
        <begin position="98"/>
        <end position="117"/>
    </location>
</feature>
<reference evidence="8 9" key="1">
    <citation type="journal article" date="2018" name="Elife">
        <title>Functional genomics of lipid metabolism in the oleaginous yeast Rhodosporidium toruloides.</title>
        <authorList>
            <person name="Coradetti S.T."/>
            <person name="Pinel D."/>
            <person name="Geiselman G."/>
            <person name="Ito M."/>
            <person name="Mondo S."/>
            <person name="Reilly M.C."/>
            <person name="Cheng Y.F."/>
            <person name="Bauer S."/>
            <person name="Grigoriev I."/>
            <person name="Gladden J.M."/>
            <person name="Simmons B.A."/>
            <person name="Brem R."/>
            <person name="Arkin A.P."/>
            <person name="Skerker J.M."/>
        </authorList>
    </citation>
    <scope>NUCLEOTIDE SEQUENCE [LARGE SCALE GENOMIC DNA]</scope>
    <source>
        <strain evidence="8 9">NBRC 0880</strain>
    </source>
</reference>
<dbReference type="PANTHER" id="PTHR46154">
    <property type="match status" value="1"/>
</dbReference>
<dbReference type="PROSITE" id="PS50283">
    <property type="entry name" value="NA_SOLUT_SYMP_3"/>
    <property type="match status" value="1"/>
</dbReference>
<evidence type="ECO:0000256" key="1">
    <source>
        <dbReference type="ARBA" id="ARBA00004141"/>
    </source>
</evidence>
<feature type="non-terminal residue" evidence="8">
    <location>
        <position position="292"/>
    </location>
</feature>
<evidence type="ECO:0008006" key="10">
    <source>
        <dbReference type="Google" id="ProtNLM"/>
    </source>
</evidence>
<proteinExistence type="inferred from homology"/>
<evidence type="ECO:0000256" key="2">
    <source>
        <dbReference type="ARBA" id="ARBA00006434"/>
    </source>
</evidence>
<evidence type="ECO:0000256" key="5">
    <source>
        <dbReference type="ARBA" id="ARBA00023136"/>
    </source>
</evidence>
<comment type="caution">
    <text evidence="8">The sequence shown here is derived from an EMBL/GenBank/DDBJ whole genome shotgun (WGS) entry which is preliminary data.</text>
</comment>
<dbReference type="InterPro" id="IPR031155">
    <property type="entry name" value="DUR"/>
</dbReference>
<feature type="transmembrane region" description="Helical" evidence="7">
    <location>
        <begin position="124"/>
        <end position="146"/>
    </location>
</feature>
<protein>
    <recommendedName>
        <fullName evidence="10">Amino acid transporter transmembrane domain-containing protein</fullName>
    </recommendedName>
</protein>
<keyword evidence="5 7" id="KW-0472">Membrane</keyword>
<organism evidence="8 9">
    <name type="scientific">Rhodotorula toruloides</name>
    <name type="common">Yeast</name>
    <name type="synonym">Rhodosporidium toruloides</name>
    <dbReference type="NCBI Taxonomy" id="5286"/>
    <lineage>
        <taxon>Eukaryota</taxon>
        <taxon>Fungi</taxon>
        <taxon>Dikarya</taxon>
        <taxon>Basidiomycota</taxon>
        <taxon>Pucciniomycotina</taxon>
        <taxon>Microbotryomycetes</taxon>
        <taxon>Sporidiobolales</taxon>
        <taxon>Sporidiobolaceae</taxon>
        <taxon>Rhodotorula</taxon>
    </lineage>
</organism>
<evidence type="ECO:0000313" key="9">
    <source>
        <dbReference type="Proteomes" id="UP000239560"/>
    </source>
</evidence>
<evidence type="ECO:0000313" key="8">
    <source>
        <dbReference type="EMBL" id="PRQ77123.1"/>
    </source>
</evidence>
<dbReference type="Pfam" id="PF00474">
    <property type="entry name" value="SSF"/>
    <property type="match status" value="1"/>
</dbReference>
<sequence length="292" mass="31808">MDVVGHPTSVVGGNILERLEQCMVVRSRRNHPTLLLHNVTAKIKQNADGAVTFPKIACARYGWPCHLLFTSFFLICAHIVTGSLVLSASSTINTLTGANIIATNFLLPLVIAIYVVARGLPATFIVNFLHTAIIFVVLYIFLFSIYGTSDVVGSPGAMYDLLKKAADLAPVAGNAAGSYMTTKHDDEIEQRHTFRRLHDCFRICWCCTRSGILATSYSSRSQSTPRAYILGSFTWFSIPWAFGTPTLPRRCVADRLPLLADGPLSLVFPVSCSDCPAGYYACSPGQHSQSAL</sequence>
<keyword evidence="3 7" id="KW-0812">Transmembrane</keyword>